<dbReference type="PANTHER" id="PTHR36966:SF1">
    <property type="entry name" value="REP-ASSOCIATED TYROSINE TRANSPOSASE"/>
    <property type="match status" value="1"/>
</dbReference>
<sequence>MSNYIRRRTPGATYIFTLRLAQRHDDLLLRRIDHLRRCMRATLERYPFRIDAITVLPATIHMLCTLPPDDDAYPARIALLKSQFSRGCPMPPHRTLSQIKRAEKGIWQRRYWEHAIQDAADFDRHRDLIYLSPVHAGLCPRPQDWPHTSLHRDLRRGAPIPPAFGFDRGTPQLAGNTTLSRQNEKTRELLEEQRLS</sequence>
<dbReference type="PANTHER" id="PTHR36966">
    <property type="entry name" value="REP-ASSOCIATED TYROSINE TRANSPOSASE"/>
    <property type="match status" value="1"/>
</dbReference>
<dbReference type="OrthoDB" id="9794403at2"/>
<dbReference type="GO" id="GO:0043565">
    <property type="term" value="F:sequence-specific DNA binding"/>
    <property type="evidence" value="ECO:0007669"/>
    <property type="project" value="TreeGrafter"/>
</dbReference>
<feature type="region of interest" description="Disordered" evidence="1">
    <location>
        <begin position="162"/>
        <end position="196"/>
    </location>
</feature>
<evidence type="ECO:0000259" key="2">
    <source>
        <dbReference type="SMART" id="SM01321"/>
    </source>
</evidence>
<name>A0A7W6M867_9RHOB</name>
<accession>A0A7W6M867</accession>
<dbReference type="GO" id="GO:0004803">
    <property type="term" value="F:transposase activity"/>
    <property type="evidence" value="ECO:0007669"/>
    <property type="project" value="InterPro"/>
</dbReference>
<organism evidence="3 4">
    <name type="scientific">Sulfitobacter noctilucicola</name>
    <dbReference type="NCBI Taxonomy" id="1342301"/>
    <lineage>
        <taxon>Bacteria</taxon>
        <taxon>Pseudomonadati</taxon>
        <taxon>Pseudomonadota</taxon>
        <taxon>Alphaproteobacteria</taxon>
        <taxon>Rhodobacterales</taxon>
        <taxon>Roseobacteraceae</taxon>
        <taxon>Sulfitobacter</taxon>
    </lineage>
</organism>
<proteinExistence type="predicted"/>
<dbReference type="Gene3D" id="3.30.70.1290">
    <property type="entry name" value="Transposase IS200-like"/>
    <property type="match status" value="1"/>
</dbReference>
<dbReference type="InterPro" id="IPR036515">
    <property type="entry name" value="Transposase_17_sf"/>
</dbReference>
<dbReference type="InterPro" id="IPR002686">
    <property type="entry name" value="Transposase_17"/>
</dbReference>
<dbReference type="AlphaFoldDB" id="A0A7W6M867"/>
<evidence type="ECO:0000256" key="1">
    <source>
        <dbReference type="SAM" id="MobiDB-lite"/>
    </source>
</evidence>
<feature type="domain" description="Transposase IS200-like" evidence="2">
    <location>
        <begin position="9"/>
        <end position="132"/>
    </location>
</feature>
<protein>
    <submittedName>
        <fullName evidence="3">Putative transposase</fullName>
    </submittedName>
</protein>
<dbReference type="InterPro" id="IPR052715">
    <property type="entry name" value="RAYT_transposase"/>
</dbReference>
<evidence type="ECO:0000313" key="4">
    <source>
        <dbReference type="Proteomes" id="UP000565745"/>
    </source>
</evidence>
<dbReference type="RefSeq" id="WP_025056974.1">
    <property type="nucleotide sequence ID" value="NZ_JACIFU010000002.1"/>
</dbReference>
<feature type="compositionally biased region" description="Basic and acidic residues" evidence="1">
    <location>
        <begin position="182"/>
        <end position="196"/>
    </location>
</feature>
<dbReference type="SUPFAM" id="SSF143422">
    <property type="entry name" value="Transposase IS200-like"/>
    <property type="match status" value="1"/>
</dbReference>
<dbReference type="GO" id="GO:0006313">
    <property type="term" value="P:DNA transposition"/>
    <property type="evidence" value="ECO:0007669"/>
    <property type="project" value="InterPro"/>
</dbReference>
<keyword evidence="4" id="KW-1185">Reference proteome</keyword>
<comment type="caution">
    <text evidence="3">The sequence shown here is derived from an EMBL/GenBank/DDBJ whole genome shotgun (WGS) entry which is preliminary data.</text>
</comment>
<evidence type="ECO:0000313" key="3">
    <source>
        <dbReference type="EMBL" id="MBB4174221.1"/>
    </source>
</evidence>
<dbReference type="EMBL" id="JACIFU010000002">
    <property type="protein sequence ID" value="MBB4174221.1"/>
    <property type="molecule type" value="Genomic_DNA"/>
</dbReference>
<dbReference type="SMART" id="SM01321">
    <property type="entry name" value="Y1_Tnp"/>
    <property type="match status" value="1"/>
</dbReference>
<gene>
    <name evidence="3" type="ORF">GGR93_001994</name>
</gene>
<dbReference type="NCBIfam" id="NF047646">
    <property type="entry name" value="REP_Tyr_transpos"/>
    <property type="match status" value="1"/>
</dbReference>
<reference evidence="3 4" key="1">
    <citation type="submission" date="2020-08" db="EMBL/GenBank/DDBJ databases">
        <title>Genomic Encyclopedia of Type Strains, Phase IV (KMG-IV): sequencing the most valuable type-strain genomes for metagenomic binning, comparative biology and taxonomic classification.</title>
        <authorList>
            <person name="Goeker M."/>
        </authorList>
    </citation>
    <scope>NUCLEOTIDE SEQUENCE [LARGE SCALE GENOMIC DNA]</scope>
    <source>
        <strain evidence="3 4">DSM 101015</strain>
    </source>
</reference>
<dbReference type="Proteomes" id="UP000565745">
    <property type="component" value="Unassembled WGS sequence"/>
</dbReference>